<sequence>MSHATHANAVLTPRARLRLGRLVIDDGWPVARAAERFEVSWKTAHKWAQR</sequence>
<gene>
    <name evidence="1" type="ORF">GCM10025782_25400</name>
</gene>
<evidence type="ECO:0000313" key="1">
    <source>
        <dbReference type="EMBL" id="GAA4726066.1"/>
    </source>
</evidence>
<comment type="caution">
    <text evidence="1">The sequence shown here is derived from an EMBL/GenBank/DDBJ whole genome shotgun (WGS) entry which is preliminary data.</text>
</comment>
<evidence type="ECO:0000313" key="2">
    <source>
        <dbReference type="Proteomes" id="UP001500556"/>
    </source>
</evidence>
<evidence type="ECO:0008006" key="3">
    <source>
        <dbReference type="Google" id="ProtNLM"/>
    </source>
</evidence>
<proteinExistence type="predicted"/>
<keyword evidence="2" id="KW-1185">Reference proteome</keyword>
<reference evidence="2" key="1">
    <citation type="journal article" date="2019" name="Int. J. Syst. Evol. Microbiol.">
        <title>The Global Catalogue of Microorganisms (GCM) 10K type strain sequencing project: providing services to taxonomists for standard genome sequencing and annotation.</title>
        <authorList>
            <consortium name="The Broad Institute Genomics Platform"/>
            <consortium name="The Broad Institute Genome Sequencing Center for Infectious Disease"/>
            <person name="Wu L."/>
            <person name="Ma J."/>
        </authorList>
    </citation>
    <scope>NUCLEOTIDE SEQUENCE [LARGE SCALE GENOMIC DNA]</scope>
    <source>
        <strain evidence="2">JCM 18961</strain>
    </source>
</reference>
<dbReference type="Proteomes" id="UP001500556">
    <property type="component" value="Unassembled WGS sequence"/>
</dbReference>
<accession>A0ABP8YCU5</accession>
<protein>
    <recommendedName>
        <fullName evidence="3">IS481 family transposase</fullName>
    </recommendedName>
</protein>
<dbReference type="EMBL" id="BAABLO010000011">
    <property type="protein sequence ID" value="GAA4726066.1"/>
    <property type="molecule type" value="Genomic_DNA"/>
</dbReference>
<dbReference type="Pfam" id="PF13384">
    <property type="entry name" value="HTH_23"/>
    <property type="match status" value="1"/>
</dbReference>
<name>A0ABP8YCU5_9MICO</name>
<organism evidence="1 2">
    <name type="scientific">Pedococcus ginsenosidimutans</name>
    <dbReference type="NCBI Taxonomy" id="490570"/>
    <lineage>
        <taxon>Bacteria</taxon>
        <taxon>Bacillati</taxon>
        <taxon>Actinomycetota</taxon>
        <taxon>Actinomycetes</taxon>
        <taxon>Micrococcales</taxon>
        <taxon>Intrasporangiaceae</taxon>
        <taxon>Pedococcus</taxon>
    </lineage>
</organism>